<dbReference type="InterPro" id="IPR003841">
    <property type="entry name" value="Na/Pi_transpt"/>
</dbReference>
<dbReference type="GO" id="GO:0005436">
    <property type="term" value="F:sodium:phosphate symporter activity"/>
    <property type="evidence" value="ECO:0007669"/>
    <property type="project" value="InterPro"/>
</dbReference>
<dbReference type="InterPro" id="IPR004633">
    <property type="entry name" value="NaPi_cotrn-rel/YqeW-like"/>
</dbReference>
<dbReference type="Pfam" id="PF02690">
    <property type="entry name" value="Na_Pi_cotrans"/>
    <property type="match status" value="1"/>
</dbReference>
<dbReference type="PANTHER" id="PTHR10010:SF46">
    <property type="entry name" value="SODIUM-DEPENDENT PHOSPHATE TRANSPORT PROTEIN 2B"/>
    <property type="match status" value="1"/>
</dbReference>
<feature type="transmembrane region" description="Helical" evidence="6">
    <location>
        <begin position="52"/>
        <end position="79"/>
    </location>
</feature>
<dbReference type="EMBL" id="PRLD01000002">
    <property type="protein sequence ID" value="RAW59802.1"/>
    <property type="molecule type" value="Genomic_DNA"/>
</dbReference>
<feature type="transmembrane region" description="Helical" evidence="6">
    <location>
        <begin position="111"/>
        <end position="130"/>
    </location>
</feature>
<keyword evidence="2" id="KW-1003">Cell membrane</keyword>
<comment type="subcellular location">
    <subcellularLocation>
        <location evidence="1">Cell membrane</location>
        <topology evidence="1">Multi-pass membrane protein</topology>
    </subcellularLocation>
</comment>
<feature type="transmembrane region" description="Helical" evidence="6">
    <location>
        <begin position="137"/>
        <end position="155"/>
    </location>
</feature>
<dbReference type="GO" id="GO:0005886">
    <property type="term" value="C:plasma membrane"/>
    <property type="evidence" value="ECO:0007669"/>
    <property type="project" value="UniProtKB-SubCell"/>
</dbReference>
<name>A0A329UDK8_9FIRM</name>
<evidence type="ECO:0000256" key="6">
    <source>
        <dbReference type="SAM" id="Phobius"/>
    </source>
</evidence>
<dbReference type="Proteomes" id="UP000251281">
    <property type="component" value="Unassembled WGS sequence"/>
</dbReference>
<dbReference type="GO" id="GO:0044341">
    <property type="term" value="P:sodium-dependent phosphate transport"/>
    <property type="evidence" value="ECO:0007669"/>
    <property type="project" value="InterPro"/>
</dbReference>
<evidence type="ECO:0000256" key="4">
    <source>
        <dbReference type="ARBA" id="ARBA00022989"/>
    </source>
</evidence>
<dbReference type="NCBIfam" id="NF037997">
    <property type="entry name" value="Na_Pi_symport"/>
    <property type="match status" value="1"/>
</dbReference>
<evidence type="ECO:0000313" key="8">
    <source>
        <dbReference type="Proteomes" id="UP000251281"/>
    </source>
</evidence>
<sequence>MEQGFQVLLQVFGGLALFLYGTDSLCRAVQQGAGRRLRSLLARCTANPVAGLLTGAAVTAVLQSSSAVTVMVIAFLAAGLLQLRQAVPVVFGANIGTTVTAQLLAFRVESWRYLLLFCGVLLCLACKNWRGRCVGEAVFGFGLLFEGVTVMRSAMEPLLQSPLLRLELARVQQSPLHGLLTGVCMTLTVQSSSATVALLQSMAAQPGADGVHSLLGLTAAIPILLGDNIGTTVTAVLAAIGQGRDAKRVAAAHAIFNLSGAAVCCALLQPFAALVQLCSPTGAECAVIARQIANAHTLFNGLCALVWLPLTGQMVRLVCALLPDKNRPKERL</sequence>
<evidence type="ECO:0000256" key="3">
    <source>
        <dbReference type="ARBA" id="ARBA00022692"/>
    </source>
</evidence>
<proteinExistence type="predicted"/>
<feature type="transmembrane region" description="Helical" evidence="6">
    <location>
        <begin position="86"/>
        <end position="105"/>
    </location>
</feature>
<organism evidence="7 8">
    <name type="scientific">Faecalibacterium prausnitzii</name>
    <dbReference type="NCBI Taxonomy" id="853"/>
    <lineage>
        <taxon>Bacteria</taxon>
        <taxon>Bacillati</taxon>
        <taxon>Bacillota</taxon>
        <taxon>Clostridia</taxon>
        <taxon>Eubacteriales</taxon>
        <taxon>Oscillospiraceae</taxon>
        <taxon>Faecalibacterium</taxon>
    </lineage>
</organism>
<gene>
    <name evidence="7" type="ORF">C4N24_03275</name>
</gene>
<protein>
    <submittedName>
        <fullName evidence="7">Na/Pi-cotransporter II</fullName>
    </submittedName>
</protein>
<keyword evidence="4 6" id="KW-1133">Transmembrane helix</keyword>
<evidence type="ECO:0000256" key="2">
    <source>
        <dbReference type="ARBA" id="ARBA00022475"/>
    </source>
</evidence>
<accession>A0A329UDK8</accession>
<dbReference type="AlphaFoldDB" id="A0A329UDK8"/>
<comment type="caution">
    <text evidence="7">The sequence shown here is derived from an EMBL/GenBank/DDBJ whole genome shotgun (WGS) entry which is preliminary data.</text>
</comment>
<reference evidence="7 8" key="1">
    <citation type="submission" date="2018-02" db="EMBL/GenBank/DDBJ databases">
        <title>Complete genome sequencing of Faecalibacterium prausnitzii strains isolated from the human gut.</title>
        <authorList>
            <person name="Fitzgerald B.C."/>
            <person name="Shkoporov A.N."/>
            <person name="Ross P.R."/>
            <person name="Hill C."/>
        </authorList>
    </citation>
    <scope>NUCLEOTIDE SEQUENCE [LARGE SCALE GENOMIC DNA]</scope>
    <source>
        <strain evidence="7 8">APC923/51-1</strain>
    </source>
</reference>
<evidence type="ECO:0000256" key="5">
    <source>
        <dbReference type="ARBA" id="ARBA00023136"/>
    </source>
</evidence>
<dbReference type="PANTHER" id="PTHR10010">
    <property type="entry name" value="SOLUTE CARRIER FAMILY 34 SODIUM PHOSPHATE , MEMBER 2-RELATED"/>
    <property type="match status" value="1"/>
</dbReference>
<evidence type="ECO:0000313" key="7">
    <source>
        <dbReference type="EMBL" id="RAW59802.1"/>
    </source>
</evidence>
<keyword evidence="3 6" id="KW-0812">Transmembrane</keyword>
<evidence type="ECO:0000256" key="1">
    <source>
        <dbReference type="ARBA" id="ARBA00004651"/>
    </source>
</evidence>
<dbReference type="NCBIfam" id="TIGR00704">
    <property type="entry name" value="NaPi_cotrn_rel"/>
    <property type="match status" value="1"/>
</dbReference>
<keyword evidence="5 6" id="KW-0472">Membrane</keyword>